<keyword evidence="2" id="KW-0812">Transmembrane</keyword>
<dbReference type="InterPro" id="IPR036374">
    <property type="entry name" value="OxRdtase_Mopterin-bd_sf"/>
</dbReference>
<evidence type="ECO:0000256" key="2">
    <source>
        <dbReference type="SAM" id="Phobius"/>
    </source>
</evidence>
<evidence type="ECO:0000259" key="3">
    <source>
        <dbReference type="Pfam" id="PF00174"/>
    </source>
</evidence>
<proteinExistence type="predicted"/>
<name>A0A840J290_9PSEU</name>
<comment type="caution">
    <text evidence="4">The sequence shown here is derived from an EMBL/GenBank/DDBJ whole genome shotgun (WGS) entry which is preliminary data.</text>
</comment>
<evidence type="ECO:0000313" key="5">
    <source>
        <dbReference type="Proteomes" id="UP000581769"/>
    </source>
</evidence>
<dbReference type="Pfam" id="PF00174">
    <property type="entry name" value="Oxidored_molyb"/>
    <property type="match status" value="1"/>
</dbReference>
<dbReference type="PANTHER" id="PTHR43032:SF2">
    <property type="entry name" value="BLL0505 PROTEIN"/>
    <property type="match status" value="1"/>
</dbReference>
<dbReference type="AlphaFoldDB" id="A0A840J290"/>
<feature type="transmembrane region" description="Helical" evidence="2">
    <location>
        <begin position="213"/>
        <end position="231"/>
    </location>
</feature>
<dbReference type="Proteomes" id="UP000581769">
    <property type="component" value="Unassembled WGS sequence"/>
</dbReference>
<feature type="domain" description="Oxidoreductase molybdopterin-binding" evidence="3">
    <location>
        <begin position="316"/>
        <end position="448"/>
    </location>
</feature>
<reference evidence="4 5" key="1">
    <citation type="submission" date="2020-08" db="EMBL/GenBank/DDBJ databases">
        <title>Sequencing the genomes of 1000 actinobacteria strains.</title>
        <authorList>
            <person name="Klenk H.-P."/>
        </authorList>
    </citation>
    <scope>NUCLEOTIDE SEQUENCE [LARGE SCALE GENOMIC DNA]</scope>
    <source>
        <strain evidence="4 5">DSM 45859</strain>
    </source>
</reference>
<dbReference type="EMBL" id="JACHMG010000001">
    <property type="protein sequence ID" value="MBB4688160.1"/>
    <property type="molecule type" value="Genomic_DNA"/>
</dbReference>
<feature type="region of interest" description="Disordered" evidence="1">
    <location>
        <begin position="1"/>
        <end position="25"/>
    </location>
</feature>
<feature type="transmembrane region" description="Helical" evidence="2">
    <location>
        <begin position="180"/>
        <end position="201"/>
    </location>
</feature>
<sequence>MKEKPLMGEEEPSRTDDAEPRPSGRLVGAWRGLDAWVTEAQTRFGARAAQARTGATQAKSRVQQAKERVDERIEKLPIPKEEQFKGGAHGERATARVGSLLGIAFLICFVTGLLSHLIQHPPEWFFWPSRPAWLYRVNQGAHVISGVAAIPLLLAKLWSVYPKLFERPLVRSLPHAVERLSILVLSGSAFFELSTGLLNVAQNYPWNFYFPEVHYAVAWVAIGSVFVHVAVKLPVVRRALSREPEAAEPEKTPGLSRRGFLRTTWITTGVAVVATAGVAVPALRNVSGLSWRSDKGTQKLPVNRTAVAAQVTMTARDPNWRLEVATPAGTKQLTLADLRALPQTTAELPIACVEGWSQIATWRGVSFPDLLRAVGSEPGAEVRVSSLEKAGLYATSLLPGEHTSDSLTLLALELNGETLNIDHGYPCRVIAPSRPGVLQTKWVEKLEVL</sequence>
<feature type="transmembrane region" description="Helical" evidence="2">
    <location>
        <begin position="139"/>
        <end position="159"/>
    </location>
</feature>
<keyword evidence="2" id="KW-1133">Transmembrane helix</keyword>
<dbReference type="Gene3D" id="3.90.420.10">
    <property type="entry name" value="Oxidoreductase, molybdopterin-binding domain"/>
    <property type="match status" value="1"/>
</dbReference>
<evidence type="ECO:0000256" key="1">
    <source>
        <dbReference type="SAM" id="MobiDB-lite"/>
    </source>
</evidence>
<dbReference type="CDD" id="cd00321">
    <property type="entry name" value="SO_family_Moco"/>
    <property type="match status" value="1"/>
</dbReference>
<evidence type="ECO:0000313" key="4">
    <source>
        <dbReference type="EMBL" id="MBB4688160.1"/>
    </source>
</evidence>
<keyword evidence="2" id="KW-0472">Membrane</keyword>
<feature type="transmembrane region" description="Helical" evidence="2">
    <location>
        <begin position="265"/>
        <end position="283"/>
    </location>
</feature>
<dbReference type="InterPro" id="IPR000572">
    <property type="entry name" value="OxRdtase_Mopterin-bd_dom"/>
</dbReference>
<accession>A0A840J290</accession>
<dbReference type="SUPFAM" id="SSF56524">
    <property type="entry name" value="Oxidoreductase molybdopterin-binding domain"/>
    <property type="match status" value="1"/>
</dbReference>
<dbReference type="RefSeq" id="WP_312873980.1">
    <property type="nucleotide sequence ID" value="NZ_JACHMG010000001.1"/>
</dbReference>
<keyword evidence="5" id="KW-1185">Reference proteome</keyword>
<feature type="transmembrane region" description="Helical" evidence="2">
    <location>
        <begin position="100"/>
        <end position="119"/>
    </location>
</feature>
<feature type="compositionally biased region" description="Basic and acidic residues" evidence="1">
    <location>
        <begin position="1"/>
        <end position="22"/>
    </location>
</feature>
<organism evidence="4 5">
    <name type="scientific">Amycolatopsis jiangsuensis</name>
    <dbReference type="NCBI Taxonomy" id="1181879"/>
    <lineage>
        <taxon>Bacteria</taxon>
        <taxon>Bacillati</taxon>
        <taxon>Actinomycetota</taxon>
        <taxon>Actinomycetes</taxon>
        <taxon>Pseudonocardiales</taxon>
        <taxon>Pseudonocardiaceae</taxon>
        <taxon>Amycolatopsis</taxon>
    </lineage>
</organism>
<gene>
    <name evidence="4" type="ORF">BJY18_005645</name>
</gene>
<protein>
    <submittedName>
        <fullName evidence="4">DMSO/TMAO reductase YedYZ molybdopterin-dependent catalytic subunit</fullName>
    </submittedName>
</protein>
<dbReference type="PANTHER" id="PTHR43032">
    <property type="entry name" value="PROTEIN-METHIONINE-SULFOXIDE REDUCTASE"/>
    <property type="match status" value="1"/>
</dbReference>